<keyword evidence="3" id="KW-0328">Glycosyltransferase</keyword>
<accession>A0A3L8PLT0</accession>
<gene>
    <name evidence="6" type="ORF">D9V41_10320</name>
</gene>
<keyword evidence="7" id="KW-1185">Reference proteome</keyword>
<proteinExistence type="inferred from homology"/>
<name>A0A3L8PLT0_9ACTN</name>
<dbReference type="Gene3D" id="3.90.550.10">
    <property type="entry name" value="Spore Coat Polysaccharide Biosynthesis Protein SpsA, Chain A"/>
    <property type="match status" value="1"/>
</dbReference>
<feature type="domain" description="Glycosyltransferase 2-like" evidence="5">
    <location>
        <begin position="22"/>
        <end position="146"/>
    </location>
</feature>
<dbReference type="EMBL" id="RDBF01000007">
    <property type="protein sequence ID" value="RLV55488.1"/>
    <property type="molecule type" value="Genomic_DNA"/>
</dbReference>
<dbReference type="OrthoDB" id="9787979at2"/>
<comment type="pathway">
    <text evidence="1">Cell wall biogenesis; cell wall polysaccharide biosynthesis.</text>
</comment>
<dbReference type="SUPFAM" id="SSF53448">
    <property type="entry name" value="Nucleotide-diphospho-sugar transferases"/>
    <property type="match status" value="1"/>
</dbReference>
<sequence>MSARWSGDWARPAEPLPTDVEVLIPAYERPAELAVTLSGLAGQRVPDFSVIISDQTEDHPVWSQASVAAMVRVLRAQGRRVRLERHQPRRGMAEQRQFLLEQSSAPYVLFLDSDVWLEPDQLRRLHEALVESGCGFVGAAVQGLSYLADDRPRERAVFEPWRGPVHPEKIRRGDPAFERWTLHNAANLAQVAAEHDVPEGHWLLYKVAWVGACVMFRREALVACGGFRFWNDLPDDHTGEDVLAEWRVMERWGGAGILPSGAVHLEAETTLPGRSVDAFDVVLGSPATD</sequence>
<dbReference type="InterPro" id="IPR029044">
    <property type="entry name" value="Nucleotide-diphossugar_trans"/>
</dbReference>
<dbReference type="InterPro" id="IPR001173">
    <property type="entry name" value="Glyco_trans_2-like"/>
</dbReference>
<evidence type="ECO:0000256" key="2">
    <source>
        <dbReference type="ARBA" id="ARBA00006739"/>
    </source>
</evidence>
<protein>
    <submittedName>
        <fullName evidence="6">Glycosyltransferase</fullName>
    </submittedName>
</protein>
<evidence type="ECO:0000313" key="7">
    <source>
        <dbReference type="Proteomes" id="UP000282515"/>
    </source>
</evidence>
<evidence type="ECO:0000256" key="4">
    <source>
        <dbReference type="ARBA" id="ARBA00022679"/>
    </source>
</evidence>
<evidence type="ECO:0000313" key="6">
    <source>
        <dbReference type="EMBL" id="RLV55488.1"/>
    </source>
</evidence>
<dbReference type="Pfam" id="PF00535">
    <property type="entry name" value="Glycos_transf_2"/>
    <property type="match status" value="1"/>
</dbReference>
<organism evidence="6 7">
    <name type="scientific">Aeromicrobium phragmitis</name>
    <dbReference type="NCBI Taxonomy" id="2478914"/>
    <lineage>
        <taxon>Bacteria</taxon>
        <taxon>Bacillati</taxon>
        <taxon>Actinomycetota</taxon>
        <taxon>Actinomycetes</taxon>
        <taxon>Propionibacteriales</taxon>
        <taxon>Nocardioidaceae</taxon>
        <taxon>Aeromicrobium</taxon>
    </lineage>
</organism>
<comment type="similarity">
    <text evidence="2">Belongs to the glycosyltransferase 2 family.</text>
</comment>
<evidence type="ECO:0000259" key="5">
    <source>
        <dbReference type="Pfam" id="PF00535"/>
    </source>
</evidence>
<reference evidence="6 7" key="1">
    <citation type="submission" date="2018-10" db="EMBL/GenBank/DDBJ databases">
        <title>Aeromicrobium sp. 9W16Y-2 whole genome shotgun sequence.</title>
        <authorList>
            <person name="Li F."/>
        </authorList>
    </citation>
    <scope>NUCLEOTIDE SEQUENCE [LARGE SCALE GENOMIC DNA]</scope>
    <source>
        <strain evidence="6 7">9W16Y-2</strain>
    </source>
</reference>
<dbReference type="CDD" id="cd00761">
    <property type="entry name" value="Glyco_tranf_GTA_type"/>
    <property type="match status" value="1"/>
</dbReference>
<dbReference type="Proteomes" id="UP000282515">
    <property type="component" value="Unassembled WGS sequence"/>
</dbReference>
<comment type="caution">
    <text evidence="6">The sequence shown here is derived from an EMBL/GenBank/DDBJ whole genome shotgun (WGS) entry which is preliminary data.</text>
</comment>
<dbReference type="AlphaFoldDB" id="A0A3L8PLT0"/>
<dbReference type="GO" id="GO:0016757">
    <property type="term" value="F:glycosyltransferase activity"/>
    <property type="evidence" value="ECO:0007669"/>
    <property type="project" value="UniProtKB-KW"/>
</dbReference>
<keyword evidence="4 6" id="KW-0808">Transferase</keyword>
<dbReference type="PANTHER" id="PTHR43179">
    <property type="entry name" value="RHAMNOSYLTRANSFERASE WBBL"/>
    <property type="match status" value="1"/>
</dbReference>
<dbReference type="PANTHER" id="PTHR43179:SF12">
    <property type="entry name" value="GALACTOFURANOSYLTRANSFERASE GLFT2"/>
    <property type="match status" value="1"/>
</dbReference>
<evidence type="ECO:0000256" key="1">
    <source>
        <dbReference type="ARBA" id="ARBA00004776"/>
    </source>
</evidence>
<evidence type="ECO:0000256" key="3">
    <source>
        <dbReference type="ARBA" id="ARBA00022676"/>
    </source>
</evidence>